<reference evidence="6" key="1">
    <citation type="submission" date="2021-03" db="EMBL/GenBank/DDBJ databases">
        <title>Genomic Encyclopedia of Type Strains, Phase IV (KMG-IV): sequencing the most valuable type-strain genomes for metagenomic binning, comparative biology and taxonomic classification.</title>
        <authorList>
            <person name="Goeker M."/>
        </authorList>
    </citation>
    <scope>NUCLEOTIDE SEQUENCE</scope>
    <source>
        <strain evidence="6">DSM 26232</strain>
    </source>
</reference>
<organism evidence="6 7">
    <name type="scientific">Halolamina salifodinae</name>
    <dbReference type="NCBI Taxonomy" id="1202767"/>
    <lineage>
        <taxon>Archaea</taxon>
        <taxon>Methanobacteriati</taxon>
        <taxon>Methanobacteriota</taxon>
        <taxon>Stenosarchaea group</taxon>
        <taxon>Halobacteria</taxon>
        <taxon>Halobacteriales</taxon>
        <taxon>Haloferacaceae</taxon>
    </lineage>
</organism>
<evidence type="ECO:0000259" key="4">
    <source>
        <dbReference type="Pfam" id="PF00091"/>
    </source>
</evidence>
<dbReference type="Gene3D" id="3.30.1330.20">
    <property type="entry name" value="Tubulin/FtsZ, C-terminal domain"/>
    <property type="match status" value="1"/>
</dbReference>
<keyword evidence="1" id="KW-0963">Cytoplasm</keyword>
<dbReference type="InterPro" id="IPR045061">
    <property type="entry name" value="FtsZ/CetZ"/>
</dbReference>
<keyword evidence="6" id="KW-0132">Cell division</keyword>
<dbReference type="Gene3D" id="3.40.50.1440">
    <property type="entry name" value="Tubulin/FtsZ, GTPase domain"/>
    <property type="match status" value="1"/>
</dbReference>
<keyword evidence="6" id="KW-0131">Cell cycle</keyword>
<keyword evidence="2" id="KW-0547">Nucleotide-binding</keyword>
<comment type="caution">
    <text evidence="6">The sequence shown here is derived from an EMBL/GenBank/DDBJ whole genome shotgun (WGS) entry which is preliminary data.</text>
</comment>
<evidence type="ECO:0000256" key="1">
    <source>
        <dbReference type="ARBA" id="ARBA00022490"/>
    </source>
</evidence>
<accession>A0A8T4GYV2</accession>
<evidence type="ECO:0000259" key="5">
    <source>
        <dbReference type="Pfam" id="PF21011"/>
    </source>
</evidence>
<keyword evidence="3" id="KW-0342">GTP-binding</keyword>
<dbReference type="GO" id="GO:0032153">
    <property type="term" value="C:cell division site"/>
    <property type="evidence" value="ECO:0007669"/>
    <property type="project" value="TreeGrafter"/>
</dbReference>
<name>A0A8T4GYV2_9EURY</name>
<dbReference type="Pfam" id="PF21011">
    <property type="entry name" value="CetZ_C"/>
    <property type="match status" value="1"/>
</dbReference>
<dbReference type="InterPro" id="IPR036525">
    <property type="entry name" value="Tubulin/FtsZ_GTPase_sf"/>
</dbReference>
<dbReference type="GO" id="GO:0051301">
    <property type="term" value="P:cell division"/>
    <property type="evidence" value="ECO:0007669"/>
    <property type="project" value="UniProtKB-KW"/>
</dbReference>
<evidence type="ECO:0000313" key="6">
    <source>
        <dbReference type="EMBL" id="MBP1987333.1"/>
    </source>
</evidence>
<dbReference type="GO" id="GO:0005737">
    <property type="term" value="C:cytoplasm"/>
    <property type="evidence" value="ECO:0007669"/>
    <property type="project" value="TreeGrafter"/>
</dbReference>
<dbReference type="GO" id="GO:0003924">
    <property type="term" value="F:GTPase activity"/>
    <property type="evidence" value="ECO:0007669"/>
    <property type="project" value="InterPro"/>
</dbReference>
<dbReference type="AlphaFoldDB" id="A0A8T4GYV2"/>
<dbReference type="EMBL" id="JAGGLC010000003">
    <property type="protein sequence ID" value="MBP1987333.1"/>
    <property type="molecule type" value="Genomic_DNA"/>
</dbReference>
<dbReference type="Pfam" id="PF00091">
    <property type="entry name" value="Tubulin"/>
    <property type="match status" value="1"/>
</dbReference>
<dbReference type="InterPro" id="IPR048737">
    <property type="entry name" value="CetZ_C"/>
</dbReference>
<dbReference type="InterPro" id="IPR037103">
    <property type="entry name" value="Tubulin/FtsZ-like_C"/>
</dbReference>
<dbReference type="OrthoDB" id="269955at2157"/>
<dbReference type="GO" id="GO:0005525">
    <property type="term" value="F:GTP binding"/>
    <property type="evidence" value="ECO:0007669"/>
    <property type="project" value="UniProtKB-KW"/>
</dbReference>
<protein>
    <submittedName>
        <fullName evidence="6">Cell division GTPase FtsZ</fullName>
    </submittedName>
</protein>
<dbReference type="PANTHER" id="PTHR30314">
    <property type="entry name" value="CELL DIVISION PROTEIN FTSZ-RELATED"/>
    <property type="match status" value="1"/>
</dbReference>
<feature type="domain" description="Tubulin/FtsZ GTPase" evidence="4">
    <location>
        <begin position="3"/>
        <end position="167"/>
    </location>
</feature>
<gene>
    <name evidence="6" type="ORF">J2753_001831</name>
</gene>
<evidence type="ECO:0000313" key="7">
    <source>
        <dbReference type="Proteomes" id="UP000823736"/>
    </source>
</evidence>
<dbReference type="Proteomes" id="UP000823736">
    <property type="component" value="Unassembled WGS sequence"/>
</dbReference>
<dbReference type="PANTHER" id="PTHR30314:SF10">
    <property type="entry name" value="TUBULIN-LIKE PROTEIN CETZ"/>
    <property type="match status" value="1"/>
</dbReference>
<dbReference type="RefSeq" id="WP_209491589.1">
    <property type="nucleotide sequence ID" value="NZ_JAGGLC010000003.1"/>
</dbReference>
<keyword evidence="7" id="KW-1185">Reference proteome</keyword>
<dbReference type="InterPro" id="IPR003008">
    <property type="entry name" value="Tubulin_FtsZ_GTPase"/>
</dbReference>
<evidence type="ECO:0000256" key="3">
    <source>
        <dbReference type="ARBA" id="ARBA00023134"/>
    </source>
</evidence>
<proteinExistence type="predicted"/>
<sequence>MKLAVLGVGGAGGRLAARLAAADPDDRPSVAAVAAFDTDPEALADLDLPREHRHAFGTTARSADATAVRTAAEGNARELSRSATDAVPAAADGVLVPVGVGGATGAGAAPVLIDTLRNVIDIPVYALTVLPEPTEEEAAGVVANARAGLLGLEATADTQLLFDNGRLDAPEERPAEADAADAYADVNATIAEWVAALFGAGEAADAAAVGESVVDASEIIATLGEGGYATVGYWREQVREEPSFLDRLRSKSESPDGIESYSTIETSVRRSLFRQRSADTDLSLATRALLVTMGPPEWLNREAIVDARRSLDEAIGGGAVRGGDTPVEDGLDLTVLSVCAGMNRPERVMSLLERGQSENGD</sequence>
<evidence type="ECO:0000256" key="2">
    <source>
        <dbReference type="ARBA" id="ARBA00022741"/>
    </source>
</evidence>
<feature type="domain" description="Tubulin-like CetZ C-terminal" evidence="5">
    <location>
        <begin position="180"/>
        <end position="355"/>
    </location>
</feature>
<dbReference type="SUPFAM" id="SSF52490">
    <property type="entry name" value="Tubulin nucleotide-binding domain-like"/>
    <property type="match status" value="1"/>
</dbReference>